<dbReference type="OMA" id="QVYKRRY"/>
<dbReference type="PANTHER" id="PTHR13743:SF123">
    <property type="entry name" value="PROTEIN FAN"/>
    <property type="match status" value="1"/>
</dbReference>
<dbReference type="InParanoid" id="A0A7M7NTX0"/>
<dbReference type="EnsemblMetazoa" id="XM_030984655">
    <property type="protein sequence ID" value="XP_030840515"/>
    <property type="gene ID" value="LOC588382"/>
</dbReference>
<feature type="repeat" description="WD" evidence="3">
    <location>
        <begin position="678"/>
        <end position="719"/>
    </location>
</feature>
<dbReference type="SMART" id="SM00320">
    <property type="entry name" value="WD40"/>
    <property type="match status" value="7"/>
</dbReference>
<feature type="compositionally biased region" description="Polar residues" evidence="4">
    <location>
        <begin position="653"/>
        <end position="662"/>
    </location>
</feature>
<dbReference type="SMART" id="SM01026">
    <property type="entry name" value="Beach"/>
    <property type="match status" value="1"/>
</dbReference>
<keyword evidence="1 3" id="KW-0853">WD repeat</keyword>
<dbReference type="PROSITE" id="PS00678">
    <property type="entry name" value="WD_REPEATS_1"/>
    <property type="match status" value="1"/>
</dbReference>
<dbReference type="PROSITE" id="PS50197">
    <property type="entry name" value="BEACH"/>
    <property type="match status" value="1"/>
</dbReference>
<evidence type="ECO:0000256" key="4">
    <source>
        <dbReference type="SAM" id="MobiDB-lite"/>
    </source>
</evidence>
<name>A0A7M7NTX0_STRPU</name>
<feature type="repeat" description="WD" evidence="3">
    <location>
        <begin position="762"/>
        <end position="793"/>
    </location>
</feature>
<dbReference type="CDD" id="cd06071">
    <property type="entry name" value="Beach"/>
    <property type="match status" value="1"/>
</dbReference>
<keyword evidence="8" id="KW-1185">Reference proteome</keyword>
<dbReference type="InterPro" id="IPR036372">
    <property type="entry name" value="BEACH_dom_sf"/>
</dbReference>
<dbReference type="InterPro" id="IPR036322">
    <property type="entry name" value="WD40_repeat_dom_sf"/>
</dbReference>
<feature type="repeat" description="WD" evidence="3">
    <location>
        <begin position="935"/>
        <end position="969"/>
    </location>
</feature>
<dbReference type="SUPFAM" id="SSF81837">
    <property type="entry name" value="BEACH domain"/>
    <property type="match status" value="1"/>
</dbReference>
<dbReference type="InterPro" id="IPR050865">
    <property type="entry name" value="BEACH_Domain"/>
</dbReference>
<dbReference type="InterPro" id="IPR019775">
    <property type="entry name" value="WD40_repeat_CS"/>
</dbReference>
<feature type="repeat" description="WD" evidence="3">
    <location>
        <begin position="812"/>
        <end position="853"/>
    </location>
</feature>
<sequence length="969" mass="108853">MAFVDEDLSIKERFSLLLLDPGEIYFEDFSVYFYPTGLKSISEEEATRRRCRGRLKICSKSIVFDPQDVSQPIMKFPLRSCIKIEEWSPPLLSKIGSKRDTLFIQTPQTIQMKAGNEIGPYNFKKGDSQYFFTLNFGTAEDVVHPANQLARAATLPMADQDAMIATIVYSRQKRVKFDTSRLESLYETIVVEMVGERITPLVVNPGRIMVTSTILYFQPFNNVEPVPVMKIKLSDIKRLVKRRFLLKHVGLEVFCDDSIRSNLFLVLSKPEERDELYAKVVEQPGVRLQESGQENMMLLWQNKVISNFDYLMYLNSQADRSINDITQYPVFPWILADYTSLELDLSDPLTFRDLSKPIGAINTKRLERFRERRKDMPEPKFLYGSHYSTPGYVLYYLVRVAPEEALCLQNGRFDQPDRLFKSAAETWNNVLSLPSDVKELIPEFYQPEMSDFLINRKGLKLGTCQDGSTVTNVVLPPWADDEADFCRKCRQALESDYVSHHLHHWIDLIFGYKQKGPESEAADNVFYYLTYEGAIDLDSISDPNEKASMQSQIMEFGQTPKQLFTKPHPTRFSAPNPVAAVGSTEQEATQRSNQSFIGKVETSPRPELPSSSSSSASAGPVQDQPEGAPCSWVNDSSVLPPHSIQDSGHLENSKPSLSQISPRSPWERITQLQPSFSYKLHKDSVCDLKLSSNNNTVFSVSKDTQLKMYSFEDQRQLRSVSLSNMALSSVIITPDDKNALIASWDNSIYVYSVDYGRVLEVIPAHDDAVSALCWQQGSSIFASASWDSTVKLWAGEGLNGGGQRIVADVLTELDHDSGVTCTELSQDGSLLLTGTKDGDVNLWNVEHQVALRHFQSHHGPVNVVIFSPDCQQMASAGQDSYIRVIDVNTGTEVFAKDGEHEVRCLCWRDHILFAGDGGGNLMVWDMAKAQLVASFNQHIGAVNCIQVSSDGSTVVTGGQDAKIIVWKSS</sequence>
<feature type="domain" description="BEACH" evidence="5">
    <location>
        <begin position="285"/>
        <end position="571"/>
    </location>
</feature>
<dbReference type="Proteomes" id="UP000007110">
    <property type="component" value="Unassembled WGS sequence"/>
</dbReference>
<dbReference type="InterPro" id="IPR000409">
    <property type="entry name" value="BEACH_dom"/>
</dbReference>
<reference evidence="7" key="2">
    <citation type="submission" date="2021-01" db="UniProtKB">
        <authorList>
            <consortium name="EnsemblMetazoa"/>
        </authorList>
    </citation>
    <scope>IDENTIFICATION</scope>
</reference>
<feature type="region of interest" description="Disordered" evidence="4">
    <location>
        <begin position="562"/>
        <end position="664"/>
    </location>
</feature>
<feature type="compositionally biased region" description="Polar residues" evidence="4">
    <location>
        <begin position="583"/>
        <end position="596"/>
    </location>
</feature>
<dbReference type="AlphaFoldDB" id="A0A7M7NTX0"/>
<dbReference type="FunFam" id="1.10.1540.10:FF:000001">
    <property type="entry name" value="neurobeachin isoform X1"/>
    <property type="match status" value="1"/>
</dbReference>
<dbReference type="OrthoDB" id="26681at2759"/>
<evidence type="ECO:0008006" key="9">
    <source>
        <dbReference type="Google" id="ProtNLM"/>
    </source>
</evidence>
<dbReference type="CDD" id="cd00200">
    <property type="entry name" value="WD40"/>
    <property type="match status" value="1"/>
</dbReference>
<dbReference type="KEGG" id="spu:588382"/>
<dbReference type="PROSITE" id="PS50294">
    <property type="entry name" value="WD_REPEATS_REGION"/>
    <property type="match status" value="4"/>
</dbReference>
<dbReference type="SUPFAM" id="SSF50729">
    <property type="entry name" value="PH domain-like"/>
    <property type="match status" value="1"/>
</dbReference>
<protein>
    <recommendedName>
        <fullName evidence="9">Protein FAN</fullName>
    </recommendedName>
</protein>
<evidence type="ECO:0000313" key="7">
    <source>
        <dbReference type="EnsemblMetazoa" id="XP_030840515"/>
    </source>
</evidence>
<dbReference type="Gene3D" id="1.10.1540.10">
    <property type="entry name" value="BEACH domain"/>
    <property type="match status" value="1"/>
</dbReference>
<dbReference type="InterPro" id="IPR015943">
    <property type="entry name" value="WD40/YVTN_repeat-like_dom_sf"/>
</dbReference>
<dbReference type="GeneID" id="588382"/>
<keyword evidence="2" id="KW-0677">Repeat</keyword>
<dbReference type="InterPro" id="IPR023362">
    <property type="entry name" value="PH-BEACH_dom"/>
</dbReference>
<dbReference type="RefSeq" id="XP_030840515.1">
    <property type="nucleotide sequence ID" value="XM_030984655.1"/>
</dbReference>
<dbReference type="Pfam" id="PF02138">
    <property type="entry name" value="Beach"/>
    <property type="match status" value="1"/>
</dbReference>
<dbReference type="PROSITE" id="PS50082">
    <property type="entry name" value="WD_REPEATS_2"/>
    <property type="match status" value="5"/>
</dbReference>
<evidence type="ECO:0000256" key="3">
    <source>
        <dbReference type="PROSITE-ProRule" id="PRU00221"/>
    </source>
</evidence>
<dbReference type="SUPFAM" id="SSF50978">
    <property type="entry name" value="WD40 repeat-like"/>
    <property type="match status" value="1"/>
</dbReference>
<evidence type="ECO:0000259" key="5">
    <source>
        <dbReference type="PROSITE" id="PS50197"/>
    </source>
</evidence>
<dbReference type="InterPro" id="IPR011993">
    <property type="entry name" value="PH-like_dom_sf"/>
</dbReference>
<evidence type="ECO:0000256" key="2">
    <source>
        <dbReference type="ARBA" id="ARBA00022737"/>
    </source>
</evidence>
<evidence type="ECO:0000313" key="8">
    <source>
        <dbReference type="Proteomes" id="UP000007110"/>
    </source>
</evidence>
<evidence type="ECO:0000256" key="1">
    <source>
        <dbReference type="ARBA" id="ARBA00022574"/>
    </source>
</evidence>
<dbReference type="Gene3D" id="2.130.10.10">
    <property type="entry name" value="YVTN repeat-like/Quinoprotein amine dehydrogenase"/>
    <property type="match status" value="2"/>
</dbReference>
<feature type="repeat" description="WD" evidence="3">
    <location>
        <begin position="854"/>
        <end position="895"/>
    </location>
</feature>
<feature type="domain" description="BEACH-type PH" evidence="6">
    <location>
        <begin position="184"/>
        <end position="281"/>
    </location>
</feature>
<dbReference type="PANTHER" id="PTHR13743">
    <property type="entry name" value="BEIGE/BEACH-RELATED"/>
    <property type="match status" value="1"/>
</dbReference>
<dbReference type="CDD" id="cd01201">
    <property type="entry name" value="PH_BEACH"/>
    <property type="match status" value="1"/>
</dbReference>
<dbReference type="InterPro" id="IPR057496">
    <property type="entry name" value="FAN-like_PH"/>
</dbReference>
<dbReference type="Pfam" id="PF25400">
    <property type="entry name" value="PH_FAN"/>
    <property type="match status" value="1"/>
</dbReference>
<evidence type="ECO:0000259" key="6">
    <source>
        <dbReference type="PROSITE" id="PS51783"/>
    </source>
</evidence>
<proteinExistence type="predicted"/>
<dbReference type="FunCoup" id="A0A7M7NTX0">
    <property type="interactions" value="360"/>
</dbReference>
<dbReference type="Pfam" id="PF00400">
    <property type="entry name" value="WD40"/>
    <property type="match status" value="5"/>
</dbReference>
<dbReference type="PROSITE" id="PS51783">
    <property type="entry name" value="PH_BEACH"/>
    <property type="match status" value="1"/>
</dbReference>
<organism evidence="7 8">
    <name type="scientific">Strongylocentrotus purpuratus</name>
    <name type="common">Purple sea urchin</name>
    <dbReference type="NCBI Taxonomy" id="7668"/>
    <lineage>
        <taxon>Eukaryota</taxon>
        <taxon>Metazoa</taxon>
        <taxon>Echinodermata</taxon>
        <taxon>Eleutherozoa</taxon>
        <taxon>Echinozoa</taxon>
        <taxon>Echinoidea</taxon>
        <taxon>Euechinoidea</taxon>
        <taxon>Echinacea</taxon>
        <taxon>Camarodonta</taxon>
        <taxon>Echinidea</taxon>
        <taxon>Strongylocentrotidae</taxon>
        <taxon>Strongylocentrotus</taxon>
    </lineage>
</organism>
<accession>A0A7M7NTX0</accession>
<dbReference type="InterPro" id="IPR001680">
    <property type="entry name" value="WD40_rpt"/>
</dbReference>
<dbReference type="Gene3D" id="2.30.29.30">
    <property type="entry name" value="Pleckstrin-homology domain (PH domain)/Phosphotyrosine-binding domain (PTB)"/>
    <property type="match status" value="1"/>
</dbReference>
<reference evidence="8" key="1">
    <citation type="submission" date="2015-02" db="EMBL/GenBank/DDBJ databases">
        <title>Genome sequencing for Strongylocentrotus purpuratus.</title>
        <authorList>
            <person name="Murali S."/>
            <person name="Liu Y."/>
            <person name="Vee V."/>
            <person name="English A."/>
            <person name="Wang M."/>
            <person name="Skinner E."/>
            <person name="Han Y."/>
            <person name="Muzny D.M."/>
            <person name="Worley K.C."/>
            <person name="Gibbs R.A."/>
        </authorList>
    </citation>
    <scope>NUCLEOTIDE SEQUENCE</scope>
</reference>